<evidence type="ECO:0000259" key="2">
    <source>
        <dbReference type="SMART" id="SM00128"/>
    </source>
</evidence>
<organism evidence="5">
    <name type="scientific">Echinostoma caproni</name>
    <dbReference type="NCBI Taxonomy" id="27848"/>
    <lineage>
        <taxon>Eukaryota</taxon>
        <taxon>Metazoa</taxon>
        <taxon>Spiralia</taxon>
        <taxon>Lophotrochozoa</taxon>
        <taxon>Platyhelminthes</taxon>
        <taxon>Trematoda</taxon>
        <taxon>Digenea</taxon>
        <taxon>Plagiorchiida</taxon>
        <taxon>Echinostomata</taxon>
        <taxon>Echinostomatoidea</taxon>
        <taxon>Echinostomatidae</taxon>
        <taxon>Echinostoma</taxon>
    </lineage>
</organism>
<dbReference type="GO" id="GO:0098793">
    <property type="term" value="C:presynapse"/>
    <property type="evidence" value="ECO:0007669"/>
    <property type="project" value="GOC"/>
</dbReference>
<dbReference type="Proteomes" id="UP000272942">
    <property type="component" value="Unassembled WGS sequence"/>
</dbReference>
<name>A0A183ADD8_9TREM</name>
<dbReference type="InterPro" id="IPR046985">
    <property type="entry name" value="IP5"/>
</dbReference>
<sequence length="745" mass="83082">MHSHEEFTQKHKLRVFVGTWNVNGGKHFRSVAHKHESVTDWLLDLAKTINPEANWGYRNPTYDGDQLNRPIDMFAIGFEEIVDLTTSNIVAGSKPSANQREWGLFLQHHLNRDAHERDTYVGATSVCFVCSHFAAGQSAVRERNDDFHEICRRLVFPSGRTILSHDYVFWCGDFNYRINLSGPEVKRLVAQSAWSDLLRSDQLTLERQAGNVFRGFDEGLIRFAPTYKYDLFCDDYDTSEKARSPAWTDRVLWRRVRLQFPVTDPDGLFVMPSTDAIDETWSPGQLVLYNRSELKTSDHRPVAAVFDIDVCSVSRNARRKIVLKCIEDYGSIDAMVELTMQLVEAVSQQPVPNDSSHTALYRWRDFIDKLKVIAGLKRGVVLLYQFTEPNTILLTYANPIQASAAATFMNGYVTPWSSPVGSSNIEGGYEIHFSARLYSPYNNSRTNTVSDDSMTELEKTGRSMWYETMQRLVEIAERDDAAAHGPAITADVYPAILLAAAPTRQAPPRPAPPPRRPPPPSSISSGTITTSSDSTAASYRLPQEFTKFSLSEDPGTIPAVEHVNEPRRHAQYYSQSATASPVHVASVSNSIQSPVNTVMSTDSCGGLLLPNPIEMQTVTSCLDLLQDGNEQLLILNDSINRPASSTDLCTLGFNALNKPKPVAYVEPNPTVCSAPLPLNSQAQAPVPPPIPRRPAPPPPTSHPPLLPSNTESKPSDDLQLYVNHCHSLFNTFSVHNTMWHHVTHS</sequence>
<dbReference type="PANTHER" id="PTHR11200">
    <property type="entry name" value="INOSITOL 5-PHOSPHATASE"/>
    <property type="match status" value="1"/>
</dbReference>
<protein>
    <submittedName>
        <fullName evidence="5">IPPc domain-containing protein</fullName>
    </submittedName>
</protein>
<feature type="region of interest" description="Disordered" evidence="1">
    <location>
        <begin position="504"/>
        <end position="536"/>
    </location>
</feature>
<dbReference type="SUPFAM" id="SSF56219">
    <property type="entry name" value="DNase I-like"/>
    <property type="match status" value="1"/>
</dbReference>
<reference evidence="3 4" key="2">
    <citation type="submission" date="2018-11" db="EMBL/GenBank/DDBJ databases">
        <authorList>
            <consortium name="Pathogen Informatics"/>
        </authorList>
    </citation>
    <scope>NUCLEOTIDE SEQUENCE [LARGE SCALE GENOMIC DNA]</scope>
    <source>
        <strain evidence="3 4">Egypt</strain>
    </source>
</reference>
<feature type="domain" description="Inositol polyphosphate-related phosphatase" evidence="2">
    <location>
        <begin position="11"/>
        <end position="314"/>
    </location>
</feature>
<dbReference type="Gene3D" id="3.60.10.10">
    <property type="entry name" value="Endonuclease/exonuclease/phosphatase"/>
    <property type="match status" value="2"/>
</dbReference>
<accession>A0A183ADD8</accession>
<feature type="compositionally biased region" description="Low complexity" evidence="1">
    <location>
        <begin position="522"/>
        <end position="536"/>
    </location>
</feature>
<evidence type="ECO:0000256" key="1">
    <source>
        <dbReference type="SAM" id="MobiDB-lite"/>
    </source>
</evidence>
<gene>
    <name evidence="3" type="ORF">ECPE_LOCUS4973</name>
</gene>
<dbReference type="PANTHER" id="PTHR11200:SF257">
    <property type="entry name" value="PHOSPHOINOSITIDE 5-PHOSPHATASE"/>
    <property type="match status" value="1"/>
</dbReference>
<dbReference type="InterPro" id="IPR000300">
    <property type="entry name" value="IPPc"/>
</dbReference>
<dbReference type="GO" id="GO:0048488">
    <property type="term" value="P:synaptic vesicle endocytosis"/>
    <property type="evidence" value="ECO:0007669"/>
    <property type="project" value="TreeGrafter"/>
</dbReference>
<dbReference type="EMBL" id="UZAN01041804">
    <property type="protein sequence ID" value="VDP74156.1"/>
    <property type="molecule type" value="Genomic_DNA"/>
</dbReference>
<dbReference type="AlphaFoldDB" id="A0A183ADD8"/>
<keyword evidence="4" id="KW-1185">Reference proteome</keyword>
<reference evidence="5" key="1">
    <citation type="submission" date="2016-06" db="UniProtKB">
        <authorList>
            <consortium name="WormBaseParasite"/>
        </authorList>
    </citation>
    <scope>IDENTIFICATION</scope>
</reference>
<dbReference type="WBParaSite" id="ECPE_0000498501-mRNA-1">
    <property type="protein sequence ID" value="ECPE_0000498501-mRNA-1"/>
    <property type="gene ID" value="ECPE_0000498501"/>
</dbReference>
<dbReference type="SMART" id="SM00128">
    <property type="entry name" value="IPPc"/>
    <property type="match status" value="1"/>
</dbReference>
<dbReference type="GO" id="GO:0046856">
    <property type="term" value="P:phosphatidylinositol dephosphorylation"/>
    <property type="evidence" value="ECO:0007669"/>
    <property type="project" value="InterPro"/>
</dbReference>
<evidence type="ECO:0000313" key="5">
    <source>
        <dbReference type="WBParaSite" id="ECPE_0000498501-mRNA-1"/>
    </source>
</evidence>
<evidence type="ECO:0000313" key="3">
    <source>
        <dbReference type="EMBL" id="VDP74156.1"/>
    </source>
</evidence>
<feature type="compositionally biased region" description="Pro residues" evidence="1">
    <location>
        <begin position="685"/>
        <end position="706"/>
    </location>
</feature>
<evidence type="ECO:0000313" key="4">
    <source>
        <dbReference type="Proteomes" id="UP000272942"/>
    </source>
</evidence>
<feature type="region of interest" description="Disordered" evidence="1">
    <location>
        <begin position="675"/>
        <end position="715"/>
    </location>
</feature>
<dbReference type="InterPro" id="IPR036691">
    <property type="entry name" value="Endo/exonu/phosph_ase_sf"/>
</dbReference>
<dbReference type="GO" id="GO:0004439">
    <property type="term" value="F:phosphatidylinositol-4,5-bisphosphate 5-phosphatase activity"/>
    <property type="evidence" value="ECO:0007669"/>
    <property type="project" value="TreeGrafter"/>
</dbReference>
<feature type="compositionally biased region" description="Pro residues" evidence="1">
    <location>
        <begin position="505"/>
        <end position="521"/>
    </location>
</feature>
<dbReference type="OrthoDB" id="6275751at2759"/>
<dbReference type="Pfam" id="PF22669">
    <property type="entry name" value="Exo_endo_phos2"/>
    <property type="match status" value="1"/>
</dbReference>
<proteinExistence type="predicted"/>